<dbReference type="SMART" id="SM00534">
    <property type="entry name" value="MUTSac"/>
    <property type="match status" value="1"/>
</dbReference>
<evidence type="ECO:0000313" key="5">
    <source>
        <dbReference type="EMBL" id="MBB2151332.1"/>
    </source>
</evidence>
<keyword evidence="6" id="KW-1185">Reference proteome</keyword>
<dbReference type="PANTHER" id="PTHR11361:SF34">
    <property type="entry name" value="DNA MISMATCH REPAIR PROTEIN MSH1, MITOCHONDRIAL"/>
    <property type="match status" value="1"/>
</dbReference>
<dbReference type="RefSeq" id="WP_182961074.1">
    <property type="nucleotide sequence ID" value="NZ_WNXC01000009.1"/>
</dbReference>
<protein>
    <recommendedName>
        <fullName evidence="4">DNA mismatch repair proteins mutS family domain-containing protein</fullName>
    </recommendedName>
</protein>
<gene>
    <name evidence="5" type="ORF">GM920_20700</name>
</gene>
<keyword evidence="3" id="KW-0238">DNA-binding</keyword>
<comment type="caution">
    <text evidence="5">The sequence shown here is derived from an EMBL/GenBank/DDBJ whole genome shotgun (WGS) entry which is preliminary data.</text>
</comment>
<evidence type="ECO:0000256" key="3">
    <source>
        <dbReference type="ARBA" id="ARBA00023125"/>
    </source>
</evidence>
<dbReference type="InterPro" id="IPR027417">
    <property type="entry name" value="P-loop_NTPase"/>
</dbReference>
<keyword evidence="1" id="KW-0547">Nucleotide-binding</keyword>
<dbReference type="EMBL" id="WNXC01000009">
    <property type="protein sequence ID" value="MBB2151332.1"/>
    <property type="molecule type" value="Genomic_DNA"/>
</dbReference>
<evidence type="ECO:0000256" key="2">
    <source>
        <dbReference type="ARBA" id="ARBA00022840"/>
    </source>
</evidence>
<reference evidence="5 6" key="1">
    <citation type="submission" date="2019-11" db="EMBL/GenBank/DDBJ databases">
        <title>Description of Pedobacter sp. LMG 31462T.</title>
        <authorList>
            <person name="Carlier A."/>
            <person name="Qi S."/>
            <person name="Vandamme P."/>
        </authorList>
    </citation>
    <scope>NUCLEOTIDE SEQUENCE [LARGE SCALE GENOMIC DNA]</scope>
    <source>
        <strain evidence="5 6">LMG 31462</strain>
    </source>
</reference>
<feature type="domain" description="DNA mismatch repair proteins mutS family" evidence="4">
    <location>
        <begin position="257"/>
        <end position="446"/>
    </location>
</feature>
<accession>A0ABR6F288</accession>
<dbReference type="Gene3D" id="3.40.50.300">
    <property type="entry name" value="P-loop containing nucleotide triphosphate hydrolases"/>
    <property type="match status" value="1"/>
</dbReference>
<evidence type="ECO:0000259" key="4">
    <source>
        <dbReference type="SMART" id="SM00534"/>
    </source>
</evidence>
<dbReference type="InterPro" id="IPR045076">
    <property type="entry name" value="MutS"/>
</dbReference>
<evidence type="ECO:0000313" key="6">
    <source>
        <dbReference type="Proteomes" id="UP000636110"/>
    </source>
</evidence>
<organism evidence="5 6">
    <name type="scientific">Pedobacter gandavensis</name>
    <dbReference type="NCBI Taxonomy" id="2679963"/>
    <lineage>
        <taxon>Bacteria</taxon>
        <taxon>Pseudomonadati</taxon>
        <taxon>Bacteroidota</taxon>
        <taxon>Sphingobacteriia</taxon>
        <taxon>Sphingobacteriales</taxon>
        <taxon>Sphingobacteriaceae</taxon>
        <taxon>Pedobacter</taxon>
    </lineage>
</organism>
<name>A0ABR6F288_9SPHI</name>
<dbReference type="Pfam" id="PF00488">
    <property type="entry name" value="MutS_V"/>
    <property type="match status" value="1"/>
</dbReference>
<evidence type="ECO:0000256" key="1">
    <source>
        <dbReference type="ARBA" id="ARBA00022741"/>
    </source>
</evidence>
<dbReference type="PANTHER" id="PTHR11361">
    <property type="entry name" value="DNA MISMATCH REPAIR PROTEIN MUTS FAMILY MEMBER"/>
    <property type="match status" value="1"/>
</dbReference>
<dbReference type="InterPro" id="IPR000432">
    <property type="entry name" value="DNA_mismatch_repair_MutS_C"/>
</dbReference>
<sequence length="449" mass="51556">MRTNFKMDRQTYKDLNVFADATGAEAIFSLFKATRTLGGKEKIQEMMEQPSSDIELLNGRKHAIKYFHDHKLSLAIKSEQLDLIGYYLKFRKVLSRNNMLDSLVDFIGKKTTNDYYIVTKGLEFLIGLLKYLSRFIAEQDSMQLPEYLKNKLEEIARILNLDSLKTAMSYQEKKMKFYQVSKLDHSFRGKDKEELLSLVQLVYELDAFETIATVARTRQFCFPEYSEKEELEVELLGFFHPSIDQPVKNDIFLNQEGNMVFLTGSNMAGKSSLLKSLGLAIYLSHLGFPVPAIEMKTVIFNGLLTTINLPDHIGAGLSHYYSEVRRVKEAATALLENDRMFVIFDELFRGTNVKDAYDASLLIISELANIRNSVFFISTHLVELAIPLKKLDYISFKHLDTFFEGEKPVFTYRLKEGVSEERLGMYIIHKEGIVDIIRAVPQQKVNNSA</sequence>
<dbReference type="InterPro" id="IPR036187">
    <property type="entry name" value="DNA_mismatch_repair_MutS_sf"/>
</dbReference>
<keyword evidence="2" id="KW-0067">ATP-binding</keyword>
<proteinExistence type="predicted"/>
<dbReference type="Proteomes" id="UP000636110">
    <property type="component" value="Unassembled WGS sequence"/>
</dbReference>
<dbReference type="Gene3D" id="1.10.1420.10">
    <property type="match status" value="1"/>
</dbReference>
<dbReference type="SUPFAM" id="SSF52540">
    <property type="entry name" value="P-loop containing nucleoside triphosphate hydrolases"/>
    <property type="match status" value="1"/>
</dbReference>
<dbReference type="SUPFAM" id="SSF48334">
    <property type="entry name" value="DNA repair protein MutS, domain III"/>
    <property type="match status" value="1"/>
</dbReference>